<evidence type="ECO:0000313" key="7">
    <source>
        <dbReference type="Proteomes" id="UP001318860"/>
    </source>
</evidence>
<reference evidence="6 7" key="1">
    <citation type="journal article" date="2021" name="Comput. Struct. Biotechnol. J.">
        <title>De novo genome assembly of the potent medicinal plant Rehmannia glutinosa using nanopore technology.</title>
        <authorList>
            <person name="Ma L."/>
            <person name="Dong C."/>
            <person name="Song C."/>
            <person name="Wang X."/>
            <person name="Zheng X."/>
            <person name="Niu Y."/>
            <person name="Chen S."/>
            <person name="Feng W."/>
        </authorList>
    </citation>
    <scope>NUCLEOTIDE SEQUENCE [LARGE SCALE GENOMIC DNA]</scope>
    <source>
        <strain evidence="6">DH-2019</strain>
    </source>
</reference>
<evidence type="ECO:0000256" key="3">
    <source>
        <dbReference type="ARBA" id="ARBA00022833"/>
    </source>
</evidence>
<keyword evidence="7" id="KW-1185">Reference proteome</keyword>
<dbReference type="Pfam" id="PF04434">
    <property type="entry name" value="SWIM"/>
    <property type="match status" value="1"/>
</dbReference>
<dbReference type="InterPro" id="IPR018289">
    <property type="entry name" value="MULE_transposase_dom"/>
</dbReference>
<protein>
    <recommendedName>
        <fullName evidence="5">SWIM-type domain-containing protein</fullName>
    </recommendedName>
</protein>
<dbReference type="Pfam" id="PF10551">
    <property type="entry name" value="MULE"/>
    <property type="match status" value="1"/>
</dbReference>
<keyword evidence="1" id="KW-0479">Metal-binding</keyword>
<feature type="domain" description="SWIM-type" evidence="5">
    <location>
        <begin position="309"/>
        <end position="341"/>
    </location>
</feature>
<evidence type="ECO:0000256" key="4">
    <source>
        <dbReference type="PROSITE-ProRule" id="PRU00325"/>
    </source>
</evidence>
<evidence type="ECO:0000256" key="1">
    <source>
        <dbReference type="ARBA" id="ARBA00022723"/>
    </source>
</evidence>
<keyword evidence="2 4" id="KW-0863">Zinc-finger</keyword>
<dbReference type="PANTHER" id="PTHR31973">
    <property type="entry name" value="POLYPROTEIN, PUTATIVE-RELATED"/>
    <property type="match status" value="1"/>
</dbReference>
<evidence type="ECO:0000313" key="6">
    <source>
        <dbReference type="EMBL" id="KAK6153435.1"/>
    </source>
</evidence>
<dbReference type="PANTHER" id="PTHR31973:SF195">
    <property type="entry name" value="MUDR FAMILY TRANSPOSASE"/>
    <property type="match status" value="1"/>
</dbReference>
<name>A0ABR0X515_REHGL</name>
<proteinExistence type="predicted"/>
<dbReference type="SMART" id="SM00575">
    <property type="entry name" value="ZnF_PMZ"/>
    <property type="match status" value="1"/>
</dbReference>
<gene>
    <name evidence="6" type="ORF">DH2020_013074</name>
</gene>
<evidence type="ECO:0000259" key="5">
    <source>
        <dbReference type="PROSITE" id="PS50966"/>
    </source>
</evidence>
<accession>A0ABR0X515</accession>
<evidence type="ECO:0000256" key="2">
    <source>
        <dbReference type="ARBA" id="ARBA00022771"/>
    </source>
</evidence>
<keyword evidence="3" id="KW-0862">Zinc</keyword>
<dbReference type="EMBL" id="JABTTQ020000006">
    <property type="protein sequence ID" value="KAK6153435.1"/>
    <property type="molecule type" value="Genomic_DNA"/>
</dbReference>
<comment type="caution">
    <text evidence="6">The sequence shown here is derived from an EMBL/GenBank/DDBJ whole genome shotgun (WGS) entry which is preliminary data.</text>
</comment>
<organism evidence="6 7">
    <name type="scientific">Rehmannia glutinosa</name>
    <name type="common">Chinese foxglove</name>
    <dbReference type="NCBI Taxonomy" id="99300"/>
    <lineage>
        <taxon>Eukaryota</taxon>
        <taxon>Viridiplantae</taxon>
        <taxon>Streptophyta</taxon>
        <taxon>Embryophyta</taxon>
        <taxon>Tracheophyta</taxon>
        <taxon>Spermatophyta</taxon>
        <taxon>Magnoliopsida</taxon>
        <taxon>eudicotyledons</taxon>
        <taxon>Gunneridae</taxon>
        <taxon>Pentapetalae</taxon>
        <taxon>asterids</taxon>
        <taxon>lamiids</taxon>
        <taxon>Lamiales</taxon>
        <taxon>Orobanchaceae</taxon>
        <taxon>Rehmannieae</taxon>
        <taxon>Rehmannia</taxon>
    </lineage>
</organism>
<dbReference type="InterPro" id="IPR006564">
    <property type="entry name" value="Znf_PMZ"/>
</dbReference>
<dbReference type="InterPro" id="IPR007527">
    <property type="entry name" value="Znf_SWIM"/>
</dbReference>
<dbReference type="Proteomes" id="UP001318860">
    <property type="component" value="Unassembled WGS sequence"/>
</dbReference>
<sequence length="359" mass="41917">MEALQKYNQGTVVECLHKDPNVLGMKTLKYVFWAFKPCIDAFQYCRLVISVDGTYLYTKYRYKMLTVVTLDANQRVLPLAYAIVDEGTFNSWNWFLQMLSTYVIRGREDVCFISDRHPGIIRSVERMAEFQPPNAHHHFCVRHVVSNFHSRYKNVTLKDLCWQAGAHVRIRTFEKIMEEIKKYSEDTHSYLDAIDKTKWTLSHDDGRRYGILTTNISECMNSVLKGARRLPISALVRFTLTRTAKCLYKRMEDVAMAMESKKMWPDEILQKYHKQQRLALNHSVQMYDFQTQTTSVITIAPGKSRVRTFRVKLSAQECSCRQWKSDGIPCSHAMQACKYVNIDPTNFMKSYYSTSTYTG</sequence>
<dbReference type="PROSITE" id="PS50966">
    <property type="entry name" value="ZF_SWIM"/>
    <property type="match status" value="1"/>
</dbReference>